<dbReference type="KEGG" id="chih:GWR21_14695"/>
<dbReference type="EMBL" id="CP048113">
    <property type="protein sequence ID" value="QHS60798.1"/>
    <property type="molecule type" value="Genomic_DNA"/>
</dbReference>
<accession>A0A6B9ZEK2</accession>
<name>A0A6B9ZEK2_9BACT</name>
<dbReference type="AlphaFoldDB" id="A0A6B9ZEK2"/>
<reference evidence="1 2" key="1">
    <citation type="submission" date="2020-01" db="EMBL/GenBank/DDBJ databases">
        <title>Complete genome sequence of Chitinophaga sp. H33E-04 isolated from quinoa roots.</title>
        <authorList>
            <person name="Weon H.-Y."/>
            <person name="Lee S.A."/>
        </authorList>
    </citation>
    <scope>NUCLEOTIDE SEQUENCE [LARGE SCALE GENOMIC DNA]</scope>
    <source>
        <strain evidence="1 2">H33E-04</strain>
    </source>
</reference>
<proteinExistence type="predicted"/>
<keyword evidence="2" id="KW-1185">Reference proteome</keyword>
<evidence type="ECO:0000313" key="2">
    <source>
        <dbReference type="Proteomes" id="UP000476411"/>
    </source>
</evidence>
<evidence type="ECO:0008006" key="3">
    <source>
        <dbReference type="Google" id="ProtNLM"/>
    </source>
</evidence>
<sequence length="135" mass="15189">MRTYITVILLLVLVTAVSCRKESISDTSTQSLQGSWRLLYSTPATGAALIKEDSSLLTLLKFDGNNMLRYRRDTLISRETFLMALKSDHQPYLVADSDPWNPKIFSCRITGNDTLSLLSVHSNVHIGQVYVRVKP</sequence>
<evidence type="ECO:0000313" key="1">
    <source>
        <dbReference type="EMBL" id="QHS60798.1"/>
    </source>
</evidence>
<gene>
    <name evidence="1" type="ORF">GWR21_14695</name>
</gene>
<protein>
    <recommendedName>
        <fullName evidence="3">Lipocalin-like domain-containing protein</fullName>
    </recommendedName>
</protein>
<organism evidence="1 2">
    <name type="scientific">Chitinophaga agri</name>
    <dbReference type="NCBI Taxonomy" id="2703787"/>
    <lineage>
        <taxon>Bacteria</taxon>
        <taxon>Pseudomonadati</taxon>
        <taxon>Bacteroidota</taxon>
        <taxon>Chitinophagia</taxon>
        <taxon>Chitinophagales</taxon>
        <taxon>Chitinophagaceae</taxon>
        <taxon>Chitinophaga</taxon>
    </lineage>
</organism>
<dbReference type="PROSITE" id="PS51257">
    <property type="entry name" value="PROKAR_LIPOPROTEIN"/>
    <property type="match status" value="1"/>
</dbReference>
<dbReference type="RefSeq" id="WP_162332483.1">
    <property type="nucleotide sequence ID" value="NZ_CP048113.1"/>
</dbReference>
<dbReference type="Proteomes" id="UP000476411">
    <property type="component" value="Chromosome"/>
</dbReference>